<evidence type="ECO:0000256" key="6">
    <source>
        <dbReference type="SAM" id="Phobius"/>
    </source>
</evidence>
<accession>V4GWT4</accession>
<evidence type="ECO:0000256" key="4">
    <source>
        <dbReference type="ARBA" id="ARBA00022989"/>
    </source>
</evidence>
<dbReference type="InterPro" id="IPR018076">
    <property type="entry name" value="T2SS_GspF_dom"/>
</dbReference>
<evidence type="ECO:0000313" key="9">
    <source>
        <dbReference type="Proteomes" id="UP000017840"/>
    </source>
</evidence>
<reference evidence="8 9" key="1">
    <citation type="journal article" date="2013" name="Genome Announc.">
        <title>Draft Genome Sequence of 'Candidatus Halobonum tyrrellensis' Strain G22, Isolated from the Hypersaline Waters of Lake Tyrrell, Australia.</title>
        <authorList>
            <person name="Ugalde J.A."/>
            <person name="Narasingarao P."/>
            <person name="Kuo S."/>
            <person name="Podell S."/>
            <person name="Allen E.E."/>
        </authorList>
    </citation>
    <scope>NUCLEOTIDE SEQUENCE [LARGE SCALE GENOMIC DNA]</scope>
    <source>
        <strain evidence="8 9">G22</strain>
    </source>
</reference>
<name>V4GWT4_9EURY</name>
<feature type="transmembrane region" description="Helical" evidence="6">
    <location>
        <begin position="321"/>
        <end position="341"/>
    </location>
</feature>
<feature type="transmembrane region" description="Helical" evidence="6">
    <location>
        <begin position="6"/>
        <end position="25"/>
    </location>
</feature>
<evidence type="ECO:0000256" key="2">
    <source>
        <dbReference type="ARBA" id="ARBA00022475"/>
    </source>
</evidence>
<dbReference type="GO" id="GO:0005886">
    <property type="term" value="C:plasma membrane"/>
    <property type="evidence" value="ECO:0007669"/>
    <property type="project" value="UniProtKB-SubCell"/>
</dbReference>
<feature type="transmembrane region" description="Helical" evidence="6">
    <location>
        <begin position="76"/>
        <end position="101"/>
    </location>
</feature>
<evidence type="ECO:0000256" key="3">
    <source>
        <dbReference type="ARBA" id="ARBA00022692"/>
    </source>
</evidence>
<dbReference type="PATRIC" id="fig|1324957.4.peg.602"/>
<keyword evidence="3 6" id="KW-0812">Transmembrane</keyword>
<evidence type="ECO:0000313" key="8">
    <source>
        <dbReference type="EMBL" id="ESP89641.1"/>
    </source>
</evidence>
<feature type="domain" description="Type II secretion system protein GspF" evidence="7">
    <location>
        <begin position="489"/>
        <end position="614"/>
    </location>
</feature>
<feature type="transmembrane region" description="Helical" evidence="6">
    <location>
        <begin position="687"/>
        <end position="705"/>
    </location>
</feature>
<protein>
    <submittedName>
        <fullName evidence="8">Type II secretion system F domain-containing protein</fullName>
    </submittedName>
</protein>
<proteinExistence type="predicted"/>
<dbReference type="eggNOG" id="arCOG01808">
    <property type="taxonomic scope" value="Archaea"/>
</dbReference>
<feature type="transmembrane region" description="Helical" evidence="6">
    <location>
        <begin position="133"/>
        <end position="153"/>
    </location>
</feature>
<dbReference type="Proteomes" id="UP000017840">
    <property type="component" value="Unassembled WGS sequence"/>
</dbReference>
<dbReference type="STRING" id="1324957.K933_02951"/>
<feature type="transmembrane region" description="Helical" evidence="6">
    <location>
        <begin position="421"/>
        <end position="437"/>
    </location>
</feature>
<keyword evidence="2" id="KW-1003">Cell membrane</keyword>
<comment type="subcellular location">
    <subcellularLocation>
        <location evidence="1">Cell membrane</location>
        <topology evidence="1">Multi-pass membrane protein</topology>
    </subcellularLocation>
</comment>
<dbReference type="InterPro" id="IPR056569">
    <property type="entry name" value="ArlJ-like"/>
</dbReference>
<evidence type="ECO:0000259" key="7">
    <source>
        <dbReference type="Pfam" id="PF00482"/>
    </source>
</evidence>
<feature type="domain" description="Type II secretion system protein GspF" evidence="7">
    <location>
        <begin position="182"/>
        <end position="306"/>
    </location>
</feature>
<dbReference type="PANTHER" id="PTHR35402">
    <property type="entry name" value="INTEGRAL MEMBRANE PROTEIN-RELATED"/>
    <property type="match status" value="1"/>
</dbReference>
<feature type="transmembrane region" description="Helical" evidence="6">
    <location>
        <begin position="292"/>
        <end position="315"/>
    </location>
</feature>
<dbReference type="AlphaFoldDB" id="V4GWT4"/>
<dbReference type="Pfam" id="PF00482">
    <property type="entry name" value="T2SSF"/>
    <property type="match status" value="2"/>
</dbReference>
<keyword evidence="9" id="KW-1185">Reference proteome</keyword>
<dbReference type="InterPro" id="IPR042094">
    <property type="entry name" value="T2SS_GspF_sf"/>
</dbReference>
<organism evidence="8 9">
    <name type="scientific">Candidatus Halobonum tyrrellensis G22</name>
    <dbReference type="NCBI Taxonomy" id="1324957"/>
    <lineage>
        <taxon>Archaea</taxon>
        <taxon>Methanobacteriati</taxon>
        <taxon>Methanobacteriota</taxon>
        <taxon>Stenosarchaea group</taxon>
        <taxon>Halobacteria</taxon>
        <taxon>Halobacteriales</taxon>
        <taxon>Haloferacaceae</taxon>
        <taxon>Candidatus Halobonum</taxon>
    </lineage>
</organism>
<sequence>MTVYELFVPLAFVAALLAPFGLALASRRASLAVTRVALAAFGDYVAERSRRRRRQRERLRAAHVGTTHRAYASRTLLYAAVAGVSGSLLGVYALALLLALLRVSAEAVRAAVPPALSFLGNLGRLPALGVAELFPLFALSAATVGAGAALGTYHLRWFLLDQRASARAGRVESTLPRTVAFLYALSRSGMSFPAVLDTLTDNETVYGEAARELGVAVREVNNFGTDTLTALEHLSERTPAASMADLSDNLVSVLGSGRSLPEFLRGQYERYQEEAAAQQEQYLELLEAFAEAYVTVLVAGPLFFVTILVVIGLVLQDTLDLIRVVVYLGVPLASAGFVVFLDSMTSDHVDASRREATADPRLRQATRAVESASADTGARADGGAVTDRWAASRGRLALYRRSAWLREWTDRPLAAVSNRPAATLPLTVPLGLAWVLFRTGALPLAPVPLVRAVDAPVVEAVLFVLVAFALVYETGKRRTRAVERAVPDFLDRMASLNDAGMTVVGSLKRLTRSDLDRLTPEVRRTWRDIEWGADAATALHRLDARVDSPMMSRAVALITNAMAASGDVAPVLEIAADEARATRRLRRERRQVMVTYLLVIYISFLVFLGIIAALTVSFIPAVQSAAGASGGAGGGLAGAGMSGGTFSGLGSVDTAAYSTLFYHASAIQAVCSGLVAGQLGEGSVSDGAKHAVLMLLAAYLTFVFIA</sequence>
<keyword evidence="4 6" id="KW-1133">Transmembrane helix</keyword>
<dbReference type="RefSeq" id="WP_023393182.1">
    <property type="nucleotide sequence ID" value="NZ_ASGZ01000007.1"/>
</dbReference>
<gene>
    <name evidence="8" type="ORF">K933_02951</name>
</gene>
<dbReference type="EMBL" id="ASGZ01000007">
    <property type="protein sequence ID" value="ESP89641.1"/>
    <property type="molecule type" value="Genomic_DNA"/>
</dbReference>
<feature type="transmembrane region" description="Helical" evidence="6">
    <location>
        <begin position="593"/>
        <end position="619"/>
    </location>
</feature>
<dbReference type="PANTHER" id="PTHR35402:SF1">
    <property type="entry name" value="TYPE II SECRETION SYSTEM PROTEIN GSPF DOMAIN-CONTAINING PROTEIN"/>
    <property type="match status" value="1"/>
</dbReference>
<feature type="transmembrane region" description="Helical" evidence="6">
    <location>
        <begin position="449"/>
        <end position="472"/>
    </location>
</feature>
<comment type="caution">
    <text evidence="8">The sequence shown here is derived from an EMBL/GenBank/DDBJ whole genome shotgun (WGS) entry which is preliminary data.</text>
</comment>
<evidence type="ECO:0000256" key="1">
    <source>
        <dbReference type="ARBA" id="ARBA00004651"/>
    </source>
</evidence>
<keyword evidence="5 6" id="KW-0472">Membrane</keyword>
<dbReference type="Gene3D" id="1.20.81.30">
    <property type="entry name" value="Type II secretion system (T2SS), domain F"/>
    <property type="match status" value="1"/>
</dbReference>
<evidence type="ECO:0000256" key="5">
    <source>
        <dbReference type="ARBA" id="ARBA00023136"/>
    </source>
</evidence>